<dbReference type="Proteomes" id="UP000061569">
    <property type="component" value="Chromosome"/>
</dbReference>
<dbReference type="STRING" id="69.GLE_4404"/>
<name>A0A0S2DMR3_LYSEN</name>
<dbReference type="PATRIC" id="fig|69.6.peg.4343"/>
<proteinExistence type="predicted"/>
<reference evidence="1 2" key="1">
    <citation type="submission" date="2015-11" db="EMBL/GenBank/DDBJ databases">
        <title>Genome sequences of Lysobacter enzymogenes strain C3 and Lysobacter antibioticus ATCC 29479.</title>
        <authorList>
            <person name="Kobayashi D.Y."/>
        </authorList>
    </citation>
    <scope>NUCLEOTIDE SEQUENCE [LARGE SCALE GENOMIC DNA]</scope>
    <source>
        <strain evidence="1 2">C3</strain>
    </source>
</reference>
<gene>
    <name evidence="1" type="ORF">GLE_4404</name>
</gene>
<accession>A0A0S2DMR3</accession>
<protein>
    <submittedName>
        <fullName evidence="1">Uncharacterized protein</fullName>
    </submittedName>
</protein>
<organism evidence="1 2">
    <name type="scientific">Lysobacter enzymogenes</name>
    <dbReference type="NCBI Taxonomy" id="69"/>
    <lineage>
        <taxon>Bacteria</taxon>
        <taxon>Pseudomonadati</taxon>
        <taxon>Pseudomonadota</taxon>
        <taxon>Gammaproteobacteria</taxon>
        <taxon>Lysobacterales</taxon>
        <taxon>Lysobacteraceae</taxon>
        <taxon>Lysobacter</taxon>
    </lineage>
</organism>
<dbReference type="KEGG" id="lez:GLE_4404"/>
<evidence type="ECO:0000313" key="2">
    <source>
        <dbReference type="Proteomes" id="UP000061569"/>
    </source>
</evidence>
<dbReference type="AlphaFoldDB" id="A0A0S2DMR3"/>
<sequence length="112" mass="11880">MLGKKLKVLAAGLFALGVSASVHAALVQTVRHTTIWGFPAPHSRDVDVWCEPGEVATGGGYKTFDALDLYISKSAPISNNGVQGWGIRYTSAYPSPDSAIIATAYVVCLKQQ</sequence>
<dbReference type="EMBL" id="CP013140">
    <property type="protein sequence ID" value="ALN59745.1"/>
    <property type="molecule type" value="Genomic_DNA"/>
</dbReference>
<evidence type="ECO:0000313" key="1">
    <source>
        <dbReference type="EMBL" id="ALN59745.1"/>
    </source>
</evidence>